<organism evidence="6 7">
    <name type="scientific">Sporosarcina thermotolerans</name>
    <dbReference type="NCBI Taxonomy" id="633404"/>
    <lineage>
        <taxon>Bacteria</taxon>
        <taxon>Bacillati</taxon>
        <taxon>Bacillota</taxon>
        <taxon>Bacilli</taxon>
        <taxon>Bacillales</taxon>
        <taxon>Caryophanaceae</taxon>
        <taxon>Sporosarcina</taxon>
    </lineage>
</organism>
<comment type="caution">
    <text evidence="6">The sequence shown here is derived from an EMBL/GenBank/DDBJ whole genome shotgun (WGS) entry which is preliminary data.</text>
</comment>
<evidence type="ECO:0000313" key="7">
    <source>
        <dbReference type="Proteomes" id="UP001271648"/>
    </source>
</evidence>
<proteinExistence type="inferred from homology"/>
<evidence type="ECO:0000256" key="1">
    <source>
        <dbReference type="ARBA" id="ARBA00010075"/>
    </source>
</evidence>
<keyword evidence="3" id="KW-0238">DNA-binding</keyword>
<dbReference type="InterPro" id="IPR012337">
    <property type="entry name" value="RNaseH-like_sf"/>
</dbReference>
<keyword evidence="7" id="KW-1185">Reference proteome</keyword>
<name>A0AAW9A7P2_9BACL</name>
<dbReference type="PANTHER" id="PTHR33258">
    <property type="entry name" value="TRANSPOSASE INSL FOR INSERTION SEQUENCE ELEMENT IS186A-RELATED"/>
    <property type="match status" value="1"/>
</dbReference>
<accession>A0AAW9A7P2</accession>
<dbReference type="GO" id="GO:0003677">
    <property type="term" value="F:DNA binding"/>
    <property type="evidence" value="ECO:0007669"/>
    <property type="project" value="UniProtKB-KW"/>
</dbReference>
<gene>
    <name evidence="6" type="ORF">QTL97_04785</name>
</gene>
<dbReference type="RefSeq" id="WP_317940325.1">
    <property type="nucleotide sequence ID" value="NZ_JAUBDJ010000002.1"/>
</dbReference>
<feature type="domain" description="Transposase IS4-like" evidence="5">
    <location>
        <begin position="120"/>
        <end position="322"/>
    </location>
</feature>
<evidence type="ECO:0000313" key="6">
    <source>
        <dbReference type="EMBL" id="MDW0116239.1"/>
    </source>
</evidence>
<evidence type="ECO:0000256" key="2">
    <source>
        <dbReference type="ARBA" id="ARBA00022578"/>
    </source>
</evidence>
<reference evidence="6 7" key="1">
    <citation type="submission" date="2023-06" db="EMBL/GenBank/DDBJ databases">
        <title>Sporosarcina sp. nov., isolated from Korean traditional fermented seafood 'Jeotgal'.</title>
        <authorList>
            <person name="Yang A.I."/>
            <person name="Shin N.-R."/>
        </authorList>
    </citation>
    <scope>NUCLEOTIDE SEQUENCE [LARGE SCALE GENOMIC DNA]</scope>
    <source>
        <strain evidence="6 7">KCTC43456</strain>
    </source>
</reference>
<evidence type="ECO:0000256" key="4">
    <source>
        <dbReference type="ARBA" id="ARBA00023172"/>
    </source>
</evidence>
<dbReference type="EMBL" id="JAUBDJ010000002">
    <property type="protein sequence ID" value="MDW0116239.1"/>
    <property type="molecule type" value="Genomic_DNA"/>
</dbReference>
<keyword evidence="2" id="KW-0815">Transposition</keyword>
<dbReference type="Pfam" id="PF01609">
    <property type="entry name" value="DDE_Tnp_1"/>
    <property type="match status" value="1"/>
</dbReference>
<protein>
    <submittedName>
        <fullName evidence="6">IS4 family transposase</fullName>
    </submittedName>
</protein>
<dbReference type="NCBIfam" id="NF033592">
    <property type="entry name" value="transpos_IS4_1"/>
    <property type="match status" value="1"/>
</dbReference>
<dbReference type="InterPro" id="IPR002559">
    <property type="entry name" value="Transposase_11"/>
</dbReference>
<dbReference type="Proteomes" id="UP001271648">
    <property type="component" value="Unassembled WGS sequence"/>
</dbReference>
<dbReference type="InterPro" id="IPR047952">
    <property type="entry name" value="Transpos_IS4"/>
</dbReference>
<evidence type="ECO:0000259" key="5">
    <source>
        <dbReference type="Pfam" id="PF01609"/>
    </source>
</evidence>
<dbReference type="AlphaFoldDB" id="A0AAW9A7P2"/>
<comment type="similarity">
    <text evidence="1">Belongs to the transposase 11 family.</text>
</comment>
<sequence length="418" mass="48332">MKSVNQNLVFRQLLSNLPENILACPIMNYDAKKITDFSIVKVFIMANVAQWKSHRQIEAGIQAEPEFQKEIETDFISHSQISRRLIQLNTAHLVELFSRLAVLFWRIKGDTKGLNANVGPIRIIDGTYVKLPSDALSWTAVSKDSAGIKLHVRIVVASANSVYPEKMIPSTGNVADSDAVNHIIDADGALYIMDRGYAHKTKMGGWMERKVHFLVRAGKNFSMETLKSYAPTQENVLRNELVSILTREEPLRYIEFVDDKGTHFHLLTNRLDLSEEEIMEAYRNRCYIELFFKWLKQHVKIDHLFSKSPIGIWNQMYIALITVALTEIMRLIHLPKRTLWTLFSNLKPYLFKSIRKILSYLNRKKRKSKGRQKVPKTKEKLLQYGDVAIASPIDKDHFIEKEKKKKALEKNKKQQPIK</sequence>
<dbReference type="GO" id="GO:0006313">
    <property type="term" value="P:DNA transposition"/>
    <property type="evidence" value="ECO:0007669"/>
    <property type="project" value="InterPro"/>
</dbReference>
<keyword evidence="4" id="KW-0233">DNA recombination</keyword>
<dbReference type="PANTHER" id="PTHR33258:SF1">
    <property type="entry name" value="TRANSPOSASE INSL FOR INSERTION SEQUENCE ELEMENT IS186A-RELATED"/>
    <property type="match status" value="1"/>
</dbReference>
<dbReference type="SUPFAM" id="SSF53098">
    <property type="entry name" value="Ribonuclease H-like"/>
    <property type="match status" value="1"/>
</dbReference>
<dbReference type="GO" id="GO:0004803">
    <property type="term" value="F:transposase activity"/>
    <property type="evidence" value="ECO:0007669"/>
    <property type="project" value="InterPro"/>
</dbReference>
<evidence type="ECO:0000256" key="3">
    <source>
        <dbReference type="ARBA" id="ARBA00023125"/>
    </source>
</evidence>